<organism evidence="3 4">
    <name type="scientific">Streptomyces thinghirensis</name>
    <dbReference type="NCBI Taxonomy" id="551547"/>
    <lineage>
        <taxon>Bacteria</taxon>
        <taxon>Bacillati</taxon>
        <taxon>Actinomycetota</taxon>
        <taxon>Actinomycetes</taxon>
        <taxon>Kitasatosporales</taxon>
        <taxon>Streptomycetaceae</taxon>
        <taxon>Streptomyces</taxon>
    </lineage>
</organism>
<comment type="caution">
    <text evidence="3">The sequence shown here is derived from an EMBL/GenBank/DDBJ whole genome shotgun (WGS) entry which is preliminary data.</text>
</comment>
<evidence type="ECO:0000313" key="4">
    <source>
        <dbReference type="Proteomes" id="UP001499878"/>
    </source>
</evidence>
<dbReference type="Gene3D" id="1.10.443.10">
    <property type="entry name" value="Intergrase catalytic core"/>
    <property type="match status" value="1"/>
</dbReference>
<dbReference type="InterPro" id="IPR002104">
    <property type="entry name" value="Integrase_catalytic"/>
</dbReference>
<evidence type="ECO:0000259" key="2">
    <source>
        <dbReference type="PROSITE" id="PS51898"/>
    </source>
</evidence>
<dbReference type="SUPFAM" id="SSF56349">
    <property type="entry name" value="DNA breaking-rejoining enzymes"/>
    <property type="match status" value="1"/>
</dbReference>
<keyword evidence="1" id="KW-0233">DNA recombination</keyword>
<keyword evidence="4" id="KW-1185">Reference proteome</keyword>
<protein>
    <recommendedName>
        <fullName evidence="2">Tyr recombinase domain-containing protein</fullName>
    </recommendedName>
</protein>
<sequence>MSATTVWRMIKRACDALAVTHPQFKGVKFAPHDFRRLFATELVNNGLPIHIGAALLGHLDIRTTRGYVAVFDEDVINQYQQFLARRRAERPQDEYREPTAEEWNDFQQHFDKRRVELGSCGRPYGTSCAHEHACFSELPGRPVIR</sequence>
<dbReference type="InterPro" id="IPR011010">
    <property type="entry name" value="DNA_brk_join_enz"/>
</dbReference>
<gene>
    <name evidence="3" type="ORF">GCM10023323_58150</name>
</gene>
<dbReference type="PROSITE" id="PS51898">
    <property type="entry name" value="TYR_RECOMBINASE"/>
    <property type="match status" value="1"/>
</dbReference>
<name>A0ABP9TDS6_9ACTN</name>
<evidence type="ECO:0000256" key="1">
    <source>
        <dbReference type="ARBA" id="ARBA00023172"/>
    </source>
</evidence>
<dbReference type="Pfam" id="PF00589">
    <property type="entry name" value="Phage_integrase"/>
    <property type="match status" value="1"/>
</dbReference>
<accession>A0ABP9TDS6</accession>
<dbReference type="Proteomes" id="UP001499878">
    <property type="component" value="Unassembled WGS sequence"/>
</dbReference>
<feature type="domain" description="Tyr recombinase" evidence="2">
    <location>
        <begin position="1"/>
        <end position="80"/>
    </location>
</feature>
<dbReference type="EMBL" id="BAABJR010000017">
    <property type="protein sequence ID" value="GAA5214177.1"/>
    <property type="molecule type" value="Genomic_DNA"/>
</dbReference>
<proteinExistence type="predicted"/>
<dbReference type="InterPro" id="IPR013762">
    <property type="entry name" value="Integrase-like_cat_sf"/>
</dbReference>
<reference evidence="4" key="1">
    <citation type="journal article" date="2019" name="Int. J. Syst. Evol. Microbiol.">
        <title>The Global Catalogue of Microorganisms (GCM) 10K type strain sequencing project: providing services to taxonomists for standard genome sequencing and annotation.</title>
        <authorList>
            <consortium name="The Broad Institute Genomics Platform"/>
            <consortium name="The Broad Institute Genome Sequencing Center for Infectious Disease"/>
            <person name="Wu L."/>
            <person name="Ma J."/>
        </authorList>
    </citation>
    <scope>NUCLEOTIDE SEQUENCE [LARGE SCALE GENOMIC DNA]</scope>
    <source>
        <strain evidence="4">JCM 18306</strain>
    </source>
</reference>
<evidence type="ECO:0000313" key="3">
    <source>
        <dbReference type="EMBL" id="GAA5214177.1"/>
    </source>
</evidence>
<dbReference type="CDD" id="cd00397">
    <property type="entry name" value="DNA_BRE_C"/>
    <property type="match status" value="1"/>
</dbReference>
<dbReference type="RefSeq" id="WP_345635473.1">
    <property type="nucleotide sequence ID" value="NZ_BAABJR010000017.1"/>
</dbReference>